<evidence type="ECO:0000313" key="3">
    <source>
        <dbReference type="EMBL" id="GAV63792.1"/>
    </source>
</evidence>
<gene>
    <name evidence="3" type="ORF">CFOL_v3_07310</name>
</gene>
<dbReference type="CDD" id="cd05162">
    <property type="entry name" value="PWWP"/>
    <property type="match status" value="1"/>
</dbReference>
<dbReference type="Gene3D" id="2.30.30.140">
    <property type="match status" value="1"/>
</dbReference>
<evidence type="ECO:0000256" key="1">
    <source>
        <dbReference type="SAM" id="MobiDB-lite"/>
    </source>
</evidence>
<feature type="domain" description="PWWP" evidence="2">
    <location>
        <begin position="221"/>
        <end position="282"/>
    </location>
</feature>
<dbReference type="InterPro" id="IPR053063">
    <property type="entry name" value="PWWP_domain_containing_PDP"/>
</dbReference>
<dbReference type="InParanoid" id="A0A1Q3B7N7"/>
<dbReference type="OrthoDB" id="21615at2759"/>
<evidence type="ECO:0000313" key="4">
    <source>
        <dbReference type="Proteomes" id="UP000187406"/>
    </source>
</evidence>
<feature type="compositionally biased region" description="Basic residues" evidence="1">
    <location>
        <begin position="460"/>
        <end position="475"/>
    </location>
</feature>
<feature type="region of interest" description="Disordered" evidence="1">
    <location>
        <begin position="459"/>
        <end position="480"/>
    </location>
</feature>
<protein>
    <submittedName>
        <fullName evidence="3">PWWP domain-containing protein</fullName>
    </submittedName>
</protein>
<comment type="caution">
    <text evidence="3">The sequence shown here is derived from an EMBL/GenBank/DDBJ whole genome shotgun (WGS) entry which is preliminary data.</text>
</comment>
<keyword evidence="4" id="KW-1185">Reference proteome</keyword>
<dbReference type="SMART" id="SM00293">
    <property type="entry name" value="PWWP"/>
    <property type="match status" value="1"/>
</dbReference>
<reference evidence="4" key="1">
    <citation type="submission" date="2016-04" db="EMBL/GenBank/DDBJ databases">
        <title>Cephalotus genome sequencing.</title>
        <authorList>
            <person name="Fukushima K."/>
            <person name="Hasebe M."/>
            <person name="Fang X."/>
        </authorList>
    </citation>
    <scope>NUCLEOTIDE SEQUENCE [LARGE SCALE GENOMIC DNA]</scope>
    <source>
        <strain evidence="4">cv. St1</strain>
    </source>
</reference>
<sequence length="605" mass="66296">MENPQTPETLEPQNLFNSMTQDEECGPTGFLTLNDLGIQIRNNGEGFDIGSENVDVDISVKALDGNKEESVVMYLDTKVGLEEDSLDVIGTEKGSLVNDGTERENEVQYGSMRAASSGELLGLDNNGSEGFAEKKDVIDTEMIEGNRTGLNKDDSVRNIEVSRGGISLFVDFSDPTTVVNQENLHKVKCSGSVVSNEEANVAGEVQRDEVVTDDQESRFCVGDIVWVKTKTQTWWPGKIYNPSNASEYTVKRDQKDCLLVGYFGSSHVTWCCPSQLKPFHENFDQMSGQNKARIFLGAVEKAVDEFGKHLKTQMTCSCILKQHLSGNKGVSIPECKFGELGDFSITRFQPATFLANLKSLALAVSNPGMLEFTVALCRLSAFYRSIGHSQLPMHQLQETDDAESADRSMAKSNTDDQDGNEELGLAEEKNEELTMILGGELVVLPEKCRVGAAEEGIISSKRKSHSRKMKSRKNSKVQDGTDHVEGLGIITLASPPIKGNCILGSPRTTKSTPSNLGNGESGCKAENVKGSELRERKKSKYLSYPYVSLEQKSLPSEETEDAKAQNATFEGVDANNSSGQNIGPPAVKSSGKRFQKKWFKKFIDI</sequence>
<dbReference type="STRING" id="3775.A0A1Q3B7N7"/>
<accession>A0A1Q3B7N7</accession>
<proteinExistence type="predicted"/>
<dbReference type="SUPFAM" id="SSF63748">
    <property type="entry name" value="Tudor/PWWP/MBT"/>
    <property type="match status" value="1"/>
</dbReference>
<dbReference type="AlphaFoldDB" id="A0A1Q3B7N7"/>
<dbReference type="InterPro" id="IPR000313">
    <property type="entry name" value="PWWP_dom"/>
</dbReference>
<dbReference type="Pfam" id="PF00855">
    <property type="entry name" value="PWWP"/>
    <property type="match status" value="1"/>
</dbReference>
<organism evidence="3 4">
    <name type="scientific">Cephalotus follicularis</name>
    <name type="common">Albany pitcher plant</name>
    <dbReference type="NCBI Taxonomy" id="3775"/>
    <lineage>
        <taxon>Eukaryota</taxon>
        <taxon>Viridiplantae</taxon>
        <taxon>Streptophyta</taxon>
        <taxon>Embryophyta</taxon>
        <taxon>Tracheophyta</taxon>
        <taxon>Spermatophyta</taxon>
        <taxon>Magnoliopsida</taxon>
        <taxon>eudicotyledons</taxon>
        <taxon>Gunneridae</taxon>
        <taxon>Pentapetalae</taxon>
        <taxon>rosids</taxon>
        <taxon>fabids</taxon>
        <taxon>Oxalidales</taxon>
        <taxon>Cephalotaceae</taxon>
        <taxon>Cephalotus</taxon>
    </lineage>
</organism>
<dbReference type="Proteomes" id="UP000187406">
    <property type="component" value="Unassembled WGS sequence"/>
</dbReference>
<evidence type="ECO:0000259" key="2">
    <source>
        <dbReference type="PROSITE" id="PS50812"/>
    </source>
</evidence>
<dbReference type="PANTHER" id="PTHR42851:SF8">
    <property type="entry name" value="PWWP DOMAIN-CONTAINING PROTEIN"/>
    <property type="match status" value="1"/>
</dbReference>
<dbReference type="EMBL" id="BDDD01000321">
    <property type="protein sequence ID" value="GAV63792.1"/>
    <property type="molecule type" value="Genomic_DNA"/>
</dbReference>
<name>A0A1Q3B7N7_CEPFO</name>
<dbReference type="PANTHER" id="PTHR42851">
    <property type="entry name" value="ALDOLASE-RELATED"/>
    <property type="match status" value="1"/>
</dbReference>
<feature type="region of interest" description="Disordered" evidence="1">
    <location>
        <begin position="393"/>
        <end position="421"/>
    </location>
</feature>
<dbReference type="PROSITE" id="PS50812">
    <property type="entry name" value="PWWP"/>
    <property type="match status" value="1"/>
</dbReference>